<evidence type="ECO:0000313" key="3">
    <source>
        <dbReference type="Proteomes" id="UP000054324"/>
    </source>
</evidence>
<dbReference type="PANTHER" id="PTHR15644:SF2">
    <property type="entry name" value="OSTEOPETROSIS-ASSOCIATED TRANSMEMBRANE PROTEIN 1"/>
    <property type="match status" value="1"/>
</dbReference>
<dbReference type="KEGG" id="ovi:T265_08479"/>
<keyword evidence="3" id="KW-1185">Reference proteome</keyword>
<proteinExistence type="predicted"/>
<dbReference type="Pfam" id="PF09777">
    <property type="entry name" value="OSTMP1"/>
    <property type="match status" value="2"/>
</dbReference>
<evidence type="ECO:0000256" key="1">
    <source>
        <dbReference type="SAM" id="Phobius"/>
    </source>
</evidence>
<keyword evidence="1" id="KW-0812">Transmembrane</keyword>
<feature type="transmembrane region" description="Helical" evidence="1">
    <location>
        <begin position="521"/>
        <end position="543"/>
    </location>
</feature>
<gene>
    <name evidence="2" type="ORF">T265_08479</name>
</gene>
<dbReference type="Proteomes" id="UP000054324">
    <property type="component" value="Unassembled WGS sequence"/>
</dbReference>
<evidence type="ECO:0008006" key="4">
    <source>
        <dbReference type="Google" id="ProtNLM"/>
    </source>
</evidence>
<accession>A0A075A8D3</accession>
<dbReference type="InterPro" id="IPR019172">
    <property type="entry name" value="Osteopetrosis-assoc_TM_1"/>
</dbReference>
<dbReference type="GO" id="GO:0005829">
    <property type="term" value="C:cytosol"/>
    <property type="evidence" value="ECO:0007669"/>
    <property type="project" value="TreeGrafter"/>
</dbReference>
<dbReference type="RefSeq" id="XP_009172555.1">
    <property type="nucleotide sequence ID" value="XM_009174291.1"/>
</dbReference>
<keyword evidence="1" id="KW-1133">Transmembrane helix</keyword>
<dbReference type="OrthoDB" id="8021850at2759"/>
<dbReference type="CTD" id="20322658"/>
<dbReference type="GeneID" id="20322658"/>
<dbReference type="AlphaFoldDB" id="A0A075A8D3"/>
<organism evidence="2 3">
    <name type="scientific">Opisthorchis viverrini</name>
    <name type="common">Southeast Asian liver fluke</name>
    <dbReference type="NCBI Taxonomy" id="6198"/>
    <lineage>
        <taxon>Eukaryota</taxon>
        <taxon>Metazoa</taxon>
        <taxon>Spiralia</taxon>
        <taxon>Lophotrochozoa</taxon>
        <taxon>Platyhelminthes</taxon>
        <taxon>Trematoda</taxon>
        <taxon>Digenea</taxon>
        <taxon>Opisthorchiida</taxon>
        <taxon>Opisthorchiata</taxon>
        <taxon>Opisthorchiidae</taxon>
        <taxon>Opisthorchis</taxon>
    </lineage>
</organism>
<keyword evidence="1" id="KW-0472">Membrane</keyword>
<dbReference type="PANTHER" id="PTHR15644">
    <property type="entry name" value="OSTEOPETROSIS ASSOCIATED TRANSMEMBRANE PROTEIN 1"/>
    <property type="match status" value="1"/>
</dbReference>
<reference evidence="2 3" key="1">
    <citation type="submission" date="2013-11" db="EMBL/GenBank/DDBJ databases">
        <title>Opisthorchis viverrini - life in the bile duct.</title>
        <authorList>
            <person name="Young N.D."/>
            <person name="Nagarajan N."/>
            <person name="Lin S.J."/>
            <person name="Korhonen P.K."/>
            <person name="Jex A.R."/>
            <person name="Hall R.S."/>
            <person name="Safavi-Hemami H."/>
            <person name="Kaewkong W."/>
            <person name="Bertrand D."/>
            <person name="Gao S."/>
            <person name="Seet Q."/>
            <person name="Wongkham S."/>
            <person name="Teh B.T."/>
            <person name="Wongkham C."/>
            <person name="Intapan P.M."/>
            <person name="Maleewong W."/>
            <person name="Yang X."/>
            <person name="Hu M."/>
            <person name="Wang Z."/>
            <person name="Hofmann A."/>
            <person name="Sternberg P.W."/>
            <person name="Tan P."/>
            <person name="Wang J."/>
            <person name="Gasser R.B."/>
        </authorList>
    </citation>
    <scope>NUCLEOTIDE SEQUENCE [LARGE SCALE GENOMIC DNA]</scope>
</reference>
<dbReference type="STRING" id="6198.A0A075A8D3"/>
<sequence length="618" mass="70387">MLDLFPLEYRRLRGDLILTYALFEQSLANRFFTVDPANTRRGHSKKIFKLRAHTFIRQSFFSFRVVAAWNDLPPTVVHAPSRTQHLFMRILASILPRAENIKSSATPFFHLCLSGERQPLTDKNKTDPRNLGDSLDPVYQSVNRGFLIGDRFKVMFLACSLFLAVLLSKFHQAESHSCVDFERNLSQHLSKVTECFSIHISPVSLCGWCVEPLTELQLVLSDTSALTPSGDRCSDQIVYSDKVMFLACSLFLAVLLSKFHQAESHSCVDFERNLSQHLSKVTECFSIHISPVSLCGWCVEPLTELQLVLSDTSALTPSGDRCSDQIVYSDKATMDLIQFIADFWNRSFCPHCLHNDSLAEKDDWLDKLKRLTDWPTLSPLRFATSHRNTDMTAYNLAVYNNETARFFELLNVTLDCFTQYIGNLSGSILDTLSFPDVHYLKVDRSACLDCYAVYHELLDMYNEKLARLNVEHGGFEVVDYNKYTNYRFAVCSDIQYALNRTQWAWSYLISCRDSETHIPQVLLPLLVCLIAMTVFHALSYTVCRRPIHMLIYRPVRVEPRLRSSVTCPHINTPTQRGRLSCVTSYGSLASTSLQQNGSTEFFVRSNIPLNTGQPSVAS</sequence>
<dbReference type="EMBL" id="KL596839">
    <property type="protein sequence ID" value="KER23714.1"/>
    <property type="molecule type" value="Genomic_DNA"/>
</dbReference>
<evidence type="ECO:0000313" key="2">
    <source>
        <dbReference type="EMBL" id="KER23714.1"/>
    </source>
</evidence>
<protein>
    <recommendedName>
        <fullName evidence="4">Osteopetrosis-associated transmembrane protein 1</fullName>
    </recommendedName>
</protein>
<name>A0A075A8D3_OPIVI</name>